<organism evidence="8 9">
    <name type="scientific">Lapidilactobacillus achengensis</name>
    <dbReference type="NCBI Taxonomy" id="2486000"/>
    <lineage>
        <taxon>Bacteria</taxon>
        <taxon>Bacillati</taxon>
        <taxon>Bacillota</taxon>
        <taxon>Bacilli</taxon>
        <taxon>Lactobacillales</taxon>
        <taxon>Lactobacillaceae</taxon>
        <taxon>Lapidilactobacillus</taxon>
    </lineage>
</organism>
<comment type="caution">
    <text evidence="8">The sequence shown here is derived from an EMBL/GenBank/DDBJ whole genome shotgun (WGS) entry which is preliminary data.</text>
</comment>
<dbReference type="Gene3D" id="3.30.420.40">
    <property type="match status" value="2"/>
</dbReference>
<keyword evidence="3" id="KW-0479">Metal-binding</keyword>
<dbReference type="PANTHER" id="PTHR42742:SF3">
    <property type="entry name" value="FRUCTOKINASE"/>
    <property type="match status" value="1"/>
</dbReference>
<keyword evidence="5" id="KW-0460">Magnesium</keyword>
<evidence type="ECO:0000256" key="7">
    <source>
        <dbReference type="ARBA" id="ARBA00048451"/>
    </source>
</evidence>
<name>A0ABW1UTF3_9LACO</name>
<evidence type="ECO:0000313" key="9">
    <source>
        <dbReference type="Proteomes" id="UP001596310"/>
    </source>
</evidence>
<accession>A0ABW1UTF3</accession>
<evidence type="ECO:0000256" key="1">
    <source>
        <dbReference type="ARBA" id="ARBA00001946"/>
    </source>
</evidence>
<dbReference type="InterPro" id="IPR000600">
    <property type="entry name" value="ROK"/>
</dbReference>
<dbReference type="Proteomes" id="UP001596310">
    <property type="component" value="Unassembled WGS sequence"/>
</dbReference>
<keyword evidence="4" id="KW-0862">Zinc</keyword>
<comment type="similarity">
    <text evidence="2">Belongs to the ROK (NagC/XylR) family.</text>
</comment>
<comment type="catalytic activity">
    <reaction evidence="7">
        <text>D-fructose + ATP = D-fructose 6-phosphate + ADP + H(+)</text>
        <dbReference type="Rhea" id="RHEA:16125"/>
        <dbReference type="ChEBI" id="CHEBI:15378"/>
        <dbReference type="ChEBI" id="CHEBI:30616"/>
        <dbReference type="ChEBI" id="CHEBI:37721"/>
        <dbReference type="ChEBI" id="CHEBI:61527"/>
        <dbReference type="ChEBI" id="CHEBI:456216"/>
        <dbReference type="EC" id="2.7.1.4"/>
    </reaction>
</comment>
<comment type="cofactor">
    <cofactor evidence="1">
        <name>Mg(2+)</name>
        <dbReference type="ChEBI" id="CHEBI:18420"/>
    </cofactor>
</comment>
<dbReference type="SUPFAM" id="SSF53067">
    <property type="entry name" value="Actin-like ATPase domain"/>
    <property type="match status" value="1"/>
</dbReference>
<reference evidence="9" key="1">
    <citation type="journal article" date="2019" name="Int. J. Syst. Evol. Microbiol.">
        <title>The Global Catalogue of Microorganisms (GCM) 10K type strain sequencing project: providing services to taxonomists for standard genome sequencing and annotation.</title>
        <authorList>
            <consortium name="The Broad Institute Genomics Platform"/>
            <consortium name="The Broad Institute Genome Sequencing Center for Infectious Disease"/>
            <person name="Wu L."/>
            <person name="Ma J."/>
        </authorList>
    </citation>
    <scope>NUCLEOTIDE SEQUENCE [LARGE SCALE GENOMIC DNA]</scope>
    <source>
        <strain evidence="9">CCM 8897</strain>
    </source>
</reference>
<dbReference type="Pfam" id="PF00480">
    <property type="entry name" value="ROK"/>
    <property type="match status" value="1"/>
</dbReference>
<dbReference type="CDD" id="cd24067">
    <property type="entry name" value="ASKHA_NBD_ROK_BsFRK-like"/>
    <property type="match status" value="1"/>
</dbReference>
<dbReference type="EMBL" id="JBHSSM010000022">
    <property type="protein sequence ID" value="MFC6315925.1"/>
    <property type="molecule type" value="Genomic_DNA"/>
</dbReference>
<gene>
    <name evidence="8" type="ORF">ACFQHW_10165</name>
</gene>
<dbReference type="EC" id="2.7.1.4" evidence="6"/>
<protein>
    <recommendedName>
        <fullName evidence="6">fructokinase</fullName>
        <ecNumber evidence="6">2.7.1.4</ecNumber>
    </recommendedName>
</protein>
<dbReference type="InterPro" id="IPR051804">
    <property type="entry name" value="Carb_Metab_Reg_Kinase/Isom"/>
</dbReference>
<evidence type="ECO:0000313" key="8">
    <source>
        <dbReference type="EMBL" id="MFC6315925.1"/>
    </source>
</evidence>
<dbReference type="InterPro" id="IPR043129">
    <property type="entry name" value="ATPase_NBD"/>
</dbReference>
<evidence type="ECO:0000256" key="4">
    <source>
        <dbReference type="ARBA" id="ARBA00022833"/>
    </source>
</evidence>
<dbReference type="PANTHER" id="PTHR42742">
    <property type="entry name" value="TRANSCRIPTIONAL REPRESSOR MPRA"/>
    <property type="match status" value="1"/>
</dbReference>
<proteinExistence type="inferred from homology"/>
<evidence type="ECO:0000256" key="6">
    <source>
        <dbReference type="ARBA" id="ARBA00038887"/>
    </source>
</evidence>
<evidence type="ECO:0000256" key="5">
    <source>
        <dbReference type="ARBA" id="ARBA00022842"/>
    </source>
</evidence>
<dbReference type="RefSeq" id="WP_125599991.1">
    <property type="nucleotide sequence ID" value="NZ_JBHSSM010000022.1"/>
</dbReference>
<evidence type="ECO:0000256" key="2">
    <source>
        <dbReference type="ARBA" id="ARBA00006479"/>
    </source>
</evidence>
<evidence type="ECO:0000256" key="3">
    <source>
        <dbReference type="ARBA" id="ARBA00022723"/>
    </source>
</evidence>
<sequence>MTLYGAIEAGGTKFVLAVGDDKYQIVEQLTISTEVPAITMAATIAFFQKYQLAAIGLGTFGPVDLNPQSPTYGYITNTPKQAWVNYPIVATLTEALQIPVMVTTDVNVSCYGEYYFGNAKGLNSCLYYTVGTGIGAGAINRGQIVGNLAHPEMGHVALAIDPRDTFAGCCPYHGNCLEGMASGTALSQRTGRSGAAIPATDPAWDLIENYLGQAIYNASLTLDPEVIVLGGGVMKQPRVIAGIRRKFLELDHGYRTIAIADYLQPARLADQQGILGCLVLAMGKVDLS</sequence>
<keyword evidence="9" id="KW-1185">Reference proteome</keyword>